<dbReference type="AlphaFoldDB" id="I3W054"/>
<dbReference type="RefSeq" id="WP_015062331.1">
    <property type="nucleotide sequence ID" value="NC_019337.1"/>
</dbReference>
<keyword evidence="2" id="KW-0614">Plasmid</keyword>
<feature type="transmembrane region" description="Helical" evidence="1">
    <location>
        <begin position="111"/>
        <end position="132"/>
    </location>
</feature>
<evidence type="ECO:0000313" key="2">
    <source>
        <dbReference type="EMBL" id="AFK88981.1"/>
    </source>
</evidence>
<geneLocation type="plasmid" evidence="2">
    <name>pAC258-29</name>
</geneLocation>
<protein>
    <submittedName>
        <fullName evidence="2">Uncharacterized protein</fullName>
    </submittedName>
</protein>
<accession>I3W054</accession>
<proteinExistence type="predicted"/>
<organism evidence="2">
    <name type="scientific">Acetobacter pasteurianus</name>
    <name type="common">Acetobacter turbidans</name>
    <dbReference type="NCBI Taxonomy" id="438"/>
    <lineage>
        <taxon>Bacteria</taxon>
        <taxon>Pseudomonadati</taxon>
        <taxon>Pseudomonadota</taxon>
        <taxon>Alphaproteobacteria</taxon>
        <taxon>Acetobacterales</taxon>
        <taxon>Acetobacteraceae</taxon>
        <taxon>Acetobacter</taxon>
    </lineage>
</organism>
<keyword evidence="1" id="KW-0472">Membrane</keyword>
<keyword evidence="1" id="KW-1133">Transmembrane helix</keyword>
<evidence type="ECO:0000256" key="1">
    <source>
        <dbReference type="SAM" id="Phobius"/>
    </source>
</evidence>
<keyword evidence="1" id="KW-0812">Transmembrane</keyword>
<name>I3W054_ACEPA</name>
<sequence length="210" mass="21715">MASMSEEATSPAGTAGQDFSAMIAAAQSEIQEAVDRGGLRDDPFRFPLAALSTVLGIFPRLLEQIHAAAASGSQVLSPDALARIEEEAASRARKAIERNAAEAVKANRLRVGLAVVALTLGGLVVGGGVGYWRGYANGSTFGISTASSLQENLKSNPKAAADWLRLMRANDIETALGACKGDRVTTSPDGQKGCALPVWLDVAPTAPPPT</sequence>
<dbReference type="EMBL" id="JQ418523">
    <property type="protein sequence ID" value="AFK88981.1"/>
    <property type="molecule type" value="Genomic_DNA"/>
</dbReference>
<reference evidence="2" key="1">
    <citation type="submission" date="2012-01" db="EMBL/GenBank/DDBJ databases">
        <authorList>
            <person name="Summers A.O."/>
            <person name="Wireman J."/>
        </authorList>
    </citation>
    <scope>NUCLEOTIDE SEQUENCE</scope>
    <source>
        <strain evidence="2">AC2-58</strain>
        <plasmid evidence="2">pAC258-29</plasmid>
    </source>
</reference>